<dbReference type="PANTHER" id="PTHR43267:SF3">
    <property type="entry name" value="THIF PROTEIN"/>
    <property type="match status" value="1"/>
</dbReference>
<dbReference type="STRING" id="246199.CUS_6953"/>
<sequence length="211" mass="22974">MIPTCEDMYGALEARHGRELQKKLSEAKVAVCGLGGLGSNAAVHLARAGVGELMLFDMDKVDITNLHRQQYFTDQLGQPKAAALAETLGRIAPYCKITAHEVKLTEDNMAELLKDCHIVCECFDKADRKAMLVNFVLENFPDKYMIAASGMAGLASANEICTRRITKHFYLCGDGHTDVNEAGTLFASRVAVCAAHQANMVIRIIAGETEP</sequence>
<protein>
    <submittedName>
        <fullName evidence="2">Thiamine biosynthesis protein ThiF</fullName>
    </submittedName>
</protein>
<dbReference type="InterPro" id="IPR012729">
    <property type="entry name" value="ThiF_fam2"/>
</dbReference>
<dbReference type="Proteomes" id="UP000004259">
    <property type="component" value="Unassembled WGS sequence"/>
</dbReference>
<dbReference type="EMBL" id="ADKM02000134">
    <property type="protein sequence ID" value="EGC01214.1"/>
    <property type="molecule type" value="Genomic_DNA"/>
</dbReference>
<dbReference type="AlphaFoldDB" id="E9SHL8"/>
<evidence type="ECO:0000259" key="1">
    <source>
        <dbReference type="Pfam" id="PF00899"/>
    </source>
</evidence>
<dbReference type="InterPro" id="IPR035985">
    <property type="entry name" value="Ubiquitin-activating_enz"/>
</dbReference>
<dbReference type="SUPFAM" id="SSF69572">
    <property type="entry name" value="Activating enzymes of the ubiquitin-like proteins"/>
    <property type="match status" value="1"/>
</dbReference>
<gene>
    <name evidence="2" type="primary">thiF</name>
    <name evidence="2" type="ORF">CUS_6953</name>
</gene>
<reference evidence="2 3" key="1">
    <citation type="submission" date="2011-02" db="EMBL/GenBank/DDBJ databases">
        <authorList>
            <person name="Nelson K.E."/>
            <person name="Sutton G."/>
            <person name="Torralba M."/>
            <person name="Durkin S."/>
            <person name="Harkins D."/>
            <person name="Montgomery R."/>
            <person name="Ziemer C."/>
            <person name="Klaassens E."/>
            <person name="Ocuiv P."/>
            <person name="Morrison M."/>
        </authorList>
    </citation>
    <scope>NUCLEOTIDE SEQUENCE [LARGE SCALE GENOMIC DNA]</scope>
    <source>
        <strain evidence="2 3">8</strain>
    </source>
</reference>
<dbReference type="InterPro" id="IPR045886">
    <property type="entry name" value="ThiF/MoeB/HesA"/>
</dbReference>
<evidence type="ECO:0000313" key="3">
    <source>
        <dbReference type="Proteomes" id="UP000004259"/>
    </source>
</evidence>
<dbReference type="GO" id="GO:0061503">
    <property type="term" value="F:tRNA threonylcarbamoyladenosine dehydratase"/>
    <property type="evidence" value="ECO:0007669"/>
    <property type="project" value="TreeGrafter"/>
</dbReference>
<dbReference type="PANTHER" id="PTHR43267">
    <property type="entry name" value="TRNA THREONYLCARBAMOYLADENOSINE DEHYDRATASE"/>
    <property type="match status" value="1"/>
</dbReference>
<dbReference type="GO" id="GO:0008641">
    <property type="term" value="F:ubiquitin-like modifier activating enzyme activity"/>
    <property type="evidence" value="ECO:0007669"/>
    <property type="project" value="InterPro"/>
</dbReference>
<dbReference type="NCBIfam" id="TIGR02354">
    <property type="entry name" value="thiF_fam2"/>
    <property type="match status" value="1"/>
</dbReference>
<dbReference type="Gene3D" id="3.40.50.720">
    <property type="entry name" value="NAD(P)-binding Rossmann-like Domain"/>
    <property type="match status" value="1"/>
</dbReference>
<dbReference type="GO" id="GO:0061504">
    <property type="term" value="P:cyclic threonylcarbamoyladenosine biosynthetic process"/>
    <property type="evidence" value="ECO:0007669"/>
    <property type="project" value="TreeGrafter"/>
</dbReference>
<accession>E9SHL8</accession>
<dbReference type="OrthoDB" id="9804286at2"/>
<dbReference type="RefSeq" id="WP_002853391.1">
    <property type="nucleotide sequence ID" value="NZ_ADKM02000134.1"/>
</dbReference>
<dbReference type="eggNOG" id="COG0476">
    <property type="taxonomic scope" value="Bacteria"/>
</dbReference>
<name>E9SHL8_RUMAL</name>
<organism evidence="2 3">
    <name type="scientific">Ruminococcus albus 8</name>
    <dbReference type="NCBI Taxonomy" id="246199"/>
    <lineage>
        <taxon>Bacteria</taxon>
        <taxon>Bacillati</taxon>
        <taxon>Bacillota</taxon>
        <taxon>Clostridia</taxon>
        <taxon>Eubacteriales</taxon>
        <taxon>Oscillospiraceae</taxon>
        <taxon>Ruminococcus</taxon>
    </lineage>
</organism>
<comment type="caution">
    <text evidence="2">The sequence shown here is derived from an EMBL/GenBank/DDBJ whole genome shotgun (WGS) entry which is preliminary data.</text>
</comment>
<proteinExistence type="predicted"/>
<dbReference type="Pfam" id="PF00899">
    <property type="entry name" value="ThiF"/>
    <property type="match status" value="1"/>
</dbReference>
<dbReference type="NCBIfam" id="NF006395">
    <property type="entry name" value="PRK08644.1"/>
    <property type="match status" value="1"/>
</dbReference>
<dbReference type="InterPro" id="IPR000594">
    <property type="entry name" value="ThiF_NAD_FAD-bd"/>
</dbReference>
<evidence type="ECO:0000313" key="2">
    <source>
        <dbReference type="EMBL" id="EGC01214.1"/>
    </source>
</evidence>
<keyword evidence="3" id="KW-1185">Reference proteome</keyword>
<feature type="domain" description="THIF-type NAD/FAD binding fold" evidence="1">
    <location>
        <begin position="16"/>
        <end position="210"/>
    </location>
</feature>